<organism evidence="8 9">
    <name type="scientific">Lachnospira pectinoschiza</name>
    <dbReference type="NCBI Taxonomy" id="28052"/>
    <lineage>
        <taxon>Bacteria</taxon>
        <taxon>Bacillati</taxon>
        <taxon>Bacillota</taxon>
        <taxon>Clostridia</taxon>
        <taxon>Lachnospirales</taxon>
        <taxon>Lachnospiraceae</taxon>
        <taxon>Lachnospira</taxon>
    </lineage>
</organism>
<accession>A0A1G9SQT9</accession>
<dbReference type="PANTHER" id="PTHR38459:SF5">
    <property type="entry name" value="CELL WALL TEICHOIC ACID GLYCOSYLATION PROTEIN GTCA"/>
    <property type="match status" value="1"/>
</dbReference>
<dbReference type="RefSeq" id="WP_074520391.1">
    <property type="nucleotide sequence ID" value="NZ_FNHZ01000001.1"/>
</dbReference>
<dbReference type="GO" id="GO:0005886">
    <property type="term" value="C:plasma membrane"/>
    <property type="evidence" value="ECO:0007669"/>
    <property type="project" value="TreeGrafter"/>
</dbReference>
<gene>
    <name evidence="8" type="ORF">SAMN05216544_0055</name>
</gene>
<evidence type="ECO:0000256" key="2">
    <source>
        <dbReference type="ARBA" id="ARBA00009399"/>
    </source>
</evidence>
<evidence type="ECO:0000256" key="4">
    <source>
        <dbReference type="ARBA" id="ARBA00022989"/>
    </source>
</evidence>
<dbReference type="Proteomes" id="UP000187651">
    <property type="component" value="Unassembled WGS sequence"/>
</dbReference>
<keyword evidence="5 6" id="KW-0472">Membrane</keyword>
<protein>
    <submittedName>
        <fullName evidence="8">Putative flippase GtrA (Transmembrane translocase of bactoprenol-linked glucose)</fullName>
    </submittedName>
</protein>
<comment type="similarity">
    <text evidence="2">Belongs to the GtrA family.</text>
</comment>
<comment type="subcellular location">
    <subcellularLocation>
        <location evidence="1">Membrane</location>
        <topology evidence="1">Multi-pass membrane protein</topology>
    </subcellularLocation>
</comment>
<feature type="transmembrane region" description="Helical" evidence="6">
    <location>
        <begin position="125"/>
        <end position="145"/>
    </location>
</feature>
<dbReference type="PANTHER" id="PTHR38459">
    <property type="entry name" value="PROPHAGE BACTOPRENOL-LINKED GLUCOSE TRANSLOCASE HOMOLOG"/>
    <property type="match status" value="1"/>
</dbReference>
<feature type="domain" description="GtrA/DPMS transmembrane" evidence="7">
    <location>
        <begin position="34"/>
        <end position="151"/>
    </location>
</feature>
<keyword evidence="4 6" id="KW-1133">Transmembrane helix</keyword>
<keyword evidence="3 6" id="KW-0812">Transmembrane</keyword>
<sequence>MAKKDKDIFDRIMSAKIWGPLGPFYFKNKEVLLYLLFGGLTTVVSIASYYVAYKICGINVLIANIISWVFAVTFAYITNKIWVFDSETKNSKEVLGEIFKFYTGRLATLGVEEVIILVFDTMLHFNSMIVKLVAQIIIIVLNYIISKLFVFKKKEA</sequence>
<reference evidence="9" key="1">
    <citation type="submission" date="2016-10" db="EMBL/GenBank/DDBJ databases">
        <authorList>
            <person name="Varghese N."/>
            <person name="Submissions S."/>
        </authorList>
    </citation>
    <scope>NUCLEOTIDE SEQUENCE [LARGE SCALE GENOMIC DNA]</scope>
    <source>
        <strain evidence="9">M83</strain>
    </source>
</reference>
<dbReference type="GO" id="GO:0000271">
    <property type="term" value="P:polysaccharide biosynthetic process"/>
    <property type="evidence" value="ECO:0007669"/>
    <property type="project" value="InterPro"/>
</dbReference>
<dbReference type="Pfam" id="PF04138">
    <property type="entry name" value="GtrA_DPMS_TM"/>
    <property type="match status" value="1"/>
</dbReference>
<name>A0A1G9SQT9_9FIRM</name>
<feature type="transmembrane region" description="Helical" evidence="6">
    <location>
        <begin position="58"/>
        <end position="77"/>
    </location>
</feature>
<feature type="transmembrane region" description="Helical" evidence="6">
    <location>
        <begin position="31"/>
        <end position="52"/>
    </location>
</feature>
<evidence type="ECO:0000313" key="8">
    <source>
        <dbReference type="EMBL" id="SDM37783.1"/>
    </source>
</evidence>
<dbReference type="OrthoDB" id="361483at2"/>
<evidence type="ECO:0000256" key="6">
    <source>
        <dbReference type="SAM" id="Phobius"/>
    </source>
</evidence>
<proteinExistence type="inferred from homology"/>
<dbReference type="InterPro" id="IPR007267">
    <property type="entry name" value="GtrA_DPMS_TM"/>
</dbReference>
<evidence type="ECO:0000256" key="5">
    <source>
        <dbReference type="ARBA" id="ARBA00023136"/>
    </source>
</evidence>
<dbReference type="InterPro" id="IPR051401">
    <property type="entry name" value="GtrA_CellWall_Glycosyl"/>
</dbReference>
<evidence type="ECO:0000256" key="1">
    <source>
        <dbReference type="ARBA" id="ARBA00004141"/>
    </source>
</evidence>
<dbReference type="EMBL" id="FNHZ01000001">
    <property type="protein sequence ID" value="SDM37783.1"/>
    <property type="molecule type" value="Genomic_DNA"/>
</dbReference>
<keyword evidence="9" id="KW-1185">Reference proteome</keyword>
<evidence type="ECO:0000256" key="3">
    <source>
        <dbReference type="ARBA" id="ARBA00022692"/>
    </source>
</evidence>
<evidence type="ECO:0000313" key="9">
    <source>
        <dbReference type="Proteomes" id="UP000187651"/>
    </source>
</evidence>
<evidence type="ECO:0000259" key="7">
    <source>
        <dbReference type="Pfam" id="PF04138"/>
    </source>
</evidence>
<dbReference type="AlphaFoldDB" id="A0A1G9SQT9"/>